<dbReference type="AlphaFoldDB" id="A0AB34JSH5"/>
<evidence type="ECO:0008006" key="4">
    <source>
        <dbReference type="Google" id="ProtNLM"/>
    </source>
</evidence>
<dbReference type="InterPro" id="IPR024741">
    <property type="entry name" value="Condensin2_G2"/>
</dbReference>
<reference evidence="2 3" key="1">
    <citation type="journal article" date="2024" name="Science">
        <title>Giant polyketide synthase enzymes in the biosynthesis of giant marine polyether toxins.</title>
        <authorList>
            <person name="Fallon T.R."/>
            <person name="Shende V.V."/>
            <person name="Wierzbicki I.H."/>
            <person name="Pendleton A.L."/>
            <person name="Watervoot N.F."/>
            <person name="Auber R.P."/>
            <person name="Gonzalez D.J."/>
            <person name="Wisecaver J.H."/>
            <person name="Moore B.S."/>
        </authorList>
    </citation>
    <scope>NUCLEOTIDE SEQUENCE [LARGE SCALE GENOMIC DNA]</scope>
    <source>
        <strain evidence="2 3">12B1</strain>
    </source>
</reference>
<evidence type="ECO:0000313" key="3">
    <source>
        <dbReference type="Proteomes" id="UP001515480"/>
    </source>
</evidence>
<dbReference type="EMBL" id="JBGBPQ010000005">
    <property type="protein sequence ID" value="KAL1523555.1"/>
    <property type="molecule type" value="Genomic_DNA"/>
</dbReference>
<dbReference type="SUPFAM" id="SSF48371">
    <property type="entry name" value="ARM repeat"/>
    <property type="match status" value="1"/>
</dbReference>
<dbReference type="GO" id="GO:0005634">
    <property type="term" value="C:nucleus"/>
    <property type="evidence" value="ECO:0007669"/>
    <property type="project" value="InterPro"/>
</dbReference>
<comment type="caution">
    <text evidence="2">The sequence shown here is derived from an EMBL/GenBank/DDBJ whole genome shotgun (WGS) entry which is preliminary data.</text>
</comment>
<sequence>MAAARDALLASVEAAVEGAVALASRDDLPSVLQSLSSRELSRLWAALSLHVSAAVRDAAPVLSPEAAATHADDEAVQLSLRSLHAASVIARACAPLEAPAALVDVAVQLHDLIFDISDPRASWVQAAIVDMCEAFWLAEAAARDALVPQMITYLVVRALHEAASAADVKRLYACRGALKALDYADEYTAPLKKLLLHCAIKPQVLRSAEGRKLLVFLFGLHPPFILELHRAIKAQLAVCRKSLRLLYGEVYFRAWRMASGPYVVKMEESVLQDLMFHAVHASSTSMATALMQVLAYTHEQKRQRGVDEMLLRLYEPILWRSLNVANPHVRRNAAAILIEAFPLQDPNKPNVELDQLMQLQFDALQALLKDDVIAVRVVAVQGVCRVLALFWELIPTPTARLLLSLLVKELAHDASANSVRVAVFQGLRFLLANGSSAAIAVLLKGTWSSLAPLINDGSERVRCAMLDFLIEATKSRALHWQFLVKPEMLLPRLAVERPALQLRLTRLLLPLYVPQGRTAAQQLGRLLSLIHEWPQARRESPSPLPLPSPSPLPSTSPSLPPPLCRHIRRLSDLLPPPPPQAACLLLKHAPSFSSAATLAKLLSHLLGATLSSASAAEISAAKSVAALPPRHDPLACAQLTALVDAIASLFDAVGPALSAKEHASARAAMVDDFNAAAMARLEAAAHASAAAQRALMAIAAWLPAESLPGLAKDCLSELAKLPPDASTAQLSPLLQ</sequence>
<dbReference type="GO" id="GO:0000796">
    <property type="term" value="C:condensin complex"/>
    <property type="evidence" value="ECO:0007669"/>
    <property type="project" value="TreeGrafter"/>
</dbReference>
<feature type="region of interest" description="Disordered" evidence="1">
    <location>
        <begin position="538"/>
        <end position="559"/>
    </location>
</feature>
<name>A0AB34JSH5_PRYPA</name>
<dbReference type="InterPro" id="IPR016024">
    <property type="entry name" value="ARM-type_fold"/>
</dbReference>
<evidence type="ECO:0000313" key="2">
    <source>
        <dbReference type="EMBL" id="KAL1523555.1"/>
    </source>
</evidence>
<dbReference type="GO" id="GO:0000070">
    <property type="term" value="P:mitotic sister chromatid segregation"/>
    <property type="evidence" value="ECO:0007669"/>
    <property type="project" value="TreeGrafter"/>
</dbReference>
<evidence type="ECO:0000256" key="1">
    <source>
        <dbReference type="SAM" id="MobiDB-lite"/>
    </source>
</evidence>
<dbReference type="Pfam" id="PF12422">
    <property type="entry name" value="Condensin2nSMC"/>
    <property type="match status" value="1"/>
</dbReference>
<feature type="compositionally biased region" description="Pro residues" evidence="1">
    <location>
        <begin position="542"/>
        <end position="559"/>
    </location>
</feature>
<dbReference type="PANTHER" id="PTHR16199:SF4">
    <property type="entry name" value="CONDENSIN-2 COMPLEX SUBUNIT G2"/>
    <property type="match status" value="1"/>
</dbReference>
<proteinExistence type="predicted"/>
<protein>
    <recommendedName>
        <fullName evidence="4">Condensin complex subunit 1</fullName>
    </recommendedName>
</protein>
<accession>A0AB34JSH5</accession>
<dbReference type="PANTHER" id="PTHR16199">
    <property type="entry name" value="CONDENSIN-2 COMPLEX SUBUNIT G2"/>
    <property type="match status" value="1"/>
</dbReference>
<organism evidence="2 3">
    <name type="scientific">Prymnesium parvum</name>
    <name type="common">Toxic golden alga</name>
    <dbReference type="NCBI Taxonomy" id="97485"/>
    <lineage>
        <taxon>Eukaryota</taxon>
        <taxon>Haptista</taxon>
        <taxon>Haptophyta</taxon>
        <taxon>Prymnesiophyceae</taxon>
        <taxon>Prymnesiales</taxon>
        <taxon>Prymnesiaceae</taxon>
        <taxon>Prymnesium</taxon>
    </lineage>
</organism>
<keyword evidence="3" id="KW-1185">Reference proteome</keyword>
<dbReference type="Proteomes" id="UP001515480">
    <property type="component" value="Unassembled WGS sequence"/>
</dbReference>
<gene>
    <name evidence="2" type="ORF">AB1Y20_018491</name>
</gene>